<dbReference type="InterPro" id="IPR036388">
    <property type="entry name" value="WH-like_DNA-bd_sf"/>
</dbReference>
<evidence type="ECO:0000256" key="3">
    <source>
        <dbReference type="ARBA" id="ARBA00023125"/>
    </source>
</evidence>
<dbReference type="InterPro" id="IPR016032">
    <property type="entry name" value="Sig_transdc_resp-reg_C-effctor"/>
</dbReference>
<dbReference type="InterPro" id="IPR001789">
    <property type="entry name" value="Sig_transdc_resp-reg_receiver"/>
</dbReference>
<dbReference type="InterPro" id="IPR058245">
    <property type="entry name" value="NreC/VraR/RcsB-like_REC"/>
</dbReference>
<dbReference type="Proteomes" id="UP001497602">
    <property type="component" value="Unassembled WGS sequence"/>
</dbReference>
<keyword evidence="1 5" id="KW-0597">Phosphoprotein</keyword>
<dbReference type="SUPFAM" id="SSF52172">
    <property type="entry name" value="CheY-like"/>
    <property type="match status" value="1"/>
</dbReference>
<keyword evidence="2" id="KW-0805">Transcription regulation</keyword>
<keyword evidence="9" id="KW-1185">Reference proteome</keyword>
<evidence type="ECO:0000256" key="1">
    <source>
        <dbReference type="ARBA" id="ARBA00022553"/>
    </source>
</evidence>
<dbReference type="EMBL" id="CAXJRC010000009">
    <property type="protein sequence ID" value="CAL2105737.1"/>
    <property type="molecule type" value="Genomic_DNA"/>
</dbReference>
<dbReference type="RefSeq" id="WP_348703306.1">
    <property type="nucleotide sequence ID" value="NZ_CAXIYA010000011.1"/>
</dbReference>
<dbReference type="Pfam" id="PF00196">
    <property type="entry name" value="GerE"/>
    <property type="match status" value="1"/>
</dbReference>
<evidence type="ECO:0000256" key="5">
    <source>
        <dbReference type="PROSITE-ProRule" id="PRU00169"/>
    </source>
</evidence>
<protein>
    <submittedName>
        <fullName evidence="8">Response regulator transcription factor</fullName>
    </submittedName>
</protein>
<feature type="domain" description="Response regulatory" evidence="7">
    <location>
        <begin position="5"/>
        <end position="117"/>
    </location>
</feature>
<dbReference type="SMART" id="SM00421">
    <property type="entry name" value="HTH_LUXR"/>
    <property type="match status" value="1"/>
</dbReference>
<evidence type="ECO:0000256" key="2">
    <source>
        <dbReference type="ARBA" id="ARBA00023015"/>
    </source>
</evidence>
<keyword evidence="3" id="KW-0238">DNA-binding</keyword>
<dbReference type="Pfam" id="PF00072">
    <property type="entry name" value="Response_reg"/>
    <property type="match status" value="1"/>
</dbReference>
<dbReference type="PROSITE" id="PS50110">
    <property type="entry name" value="RESPONSE_REGULATORY"/>
    <property type="match status" value="1"/>
</dbReference>
<keyword evidence="4" id="KW-0804">Transcription</keyword>
<dbReference type="InterPro" id="IPR011006">
    <property type="entry name" value="CheY-like_superfamily"/>
</dbReference>
<dbReference type="PANTHER" id="PTHR43214:SF41">
    <property type="entry name" value="NITRATE_NITRITE RESPONSE REGULATOR PROTEIN NARP"/>
    <property type="match status" value="1"/>
</dbReference>
<dbReference type="SMART" id="SM00448">
    <property type="entry name" value="REC"/>
    <property type="match status" value="1"/>
</dbReference>
<dbReference type="Gene3D" id="1.10.10.10">
    <property type="entry name" value="Winged helix-like DNA-binding domain superfamily/Winged helix DNA-binding domain"/>
    <property type="match status" value="1"/>
</dbReference>
<dbReference type="InterPro" id="IPR000792">
    <property type="entry name" value="Tscrpt_reg_LuxR_C"/>
</dbReference>
<proteinExistence type="predicted"/>
<dbReference type="Gene3D" id="3.40.50.2300">
    <property type="match status" value="1"/>
</dbReference>
<dbReference type="PANTHER" id="PTHR43214">
    <property type="entry name" value="TWO-COMPONENT RESPONSE REGULATOR"/>
    <property type="match status" value="1"/>
</dbReference>
<organism evidence="8 9">
    <name type="scientific">Tenacibaculum vairaonense</name>
    <dbReference type="NCBI Taxonomy" id="3137860"/>
    <lineage>
        <taxon>Bacteria</taxon>
        <taxon>Pseudomonadati</taxon>
        <taxon>Bacteroidota</taxon>
        <taxon>Flavobacteriia</taxon>
        <taxon>Flavobacteriales</taxon>
        <taxon>Flavobacteriaceae</taxon>
        <taxon>Tenacibaculum</taxon>
    </lineage>
</organism>
<evidence type="ECO:0000256" key="4">
    <source>
        <dbReference type="ARBA" id="ARBA00023163"/>
    </source>
</evidence>
<reference evidence="8 9" key="1">
    <citation type="submission" date="2024-05" db="EMBL/GenBank/DDBJ databases">
        <authorList>
            <person name="Duchaud E."/>
        </authorList>
    </citation>
    <scope>NUCLEOTIDE SEQUENCE [LARGE SCALE GENOMIC DNA]</scope>
    <source>
        <strain evidence="8">Ena-SAMPLE-TAB-13-05-2024-13:56:06:370-140305</strain>
    </source>
</reference>
<comment type="caution">
    <text evidence="8">The sequence shown here is derived from an EMBL/GenBank/DDBJ whole genome shotgun (WGS) entry which is preliminary data.</text>
</comment>
<feature type="domain" description="HTH luxR-type" evidence="6">
    <location>
        <begin position="134"/>
        <end position="199"/>
    </location>
</feature>
<dbReference type="SUPFAM" id="SSF46894">
    <property type="entry name" value="C-terminal effector domain of the bipartite response regulators"/>
    <property type="match status" value="1"/>
</dbReference>
<sequence>MEKITIVLVDDHTLFLEGLKTALKAYNFIEIVATFNTANKALRFLKKETIDLVITDISMPELNGIEFIKKLKKQDSTIKVIAISMFKPVHFEENFYDGYLLKDAEIKTVVNAIKSVVYEDTSYFCPSITASNELTFSNKIVTKREKEVICLIAKEYTVDEIADTLFLSRHTVETHKKNIFLKLQVKSNAGLIQKAIQLGVIN</sequence>
<name>A0ABM9PJJ1_9FLAO</name>
<evidence type="ECO:0000259" key="7">
    <source>
        <dbReference type="PROSITE" id="PS50110"/>
    </source>
</evidence>
<feature type="modified residue" description="4-aspartylphosphate" evidence="5">
    <location>
        <position position="56"/>
    </location>
</feature>
<dbReference type="PRINTS" id="PR00038">
    <property type="entry name" value="HTHLUXR"/>
</dbReference>
<evidence type="ECO:0000313" key="8">
    <source>
        <dbReference type="EMBL" id="CAL2105737.1"/>
    </source>
</evidence>
<evidence type="ECO:0000313" key="9">
    <source>
        <dbReference type="Proteomes" id="UP001497602"/>
    </source>
</evidence>
<dbReference type="PROSITE" id="PS50043">
    <property type="entry name" value="HTH_LUXR_2"/>
    <property type="match status" value="1"/>
</dbReference>
<dbReference type="CDD" id="cd06170">
    <property type="entry name" value="LuxR_C_like"/>
    <property type="match status" value="1"/>
</dbReference>
<dbReference type="InterPro" id="IPR039420">
    <property type="entry name" value="WalR-like"/>
</dbReference>
<evidence type="ECO:0000259" key="6">
    <source>
        <dbReference type="PROSITE" id="PS50043"/>
    </source>
</evidence>
<dbReference type="CDD" id="cd17535">
    <property type="entry name" value="REC_NarL-like"/>
    <property type="match status" value="1"/>
</dbReference>
<accession>A0ABM9PJJ1</accession>
<gene>
    <name evidence="8" type="ORF">T190115A13A_180066</name>
</gene>